<sequence>MTPPPLRRGLSALAALAALTTMATAHSAAADAPAGTVTDQSPATSAFGVAGAATVDRITYWTRDSSDRPMLSSALVFLPQGAPPPGGRAIVAWDHGTMGVAEKCAPSAMGLDDDHYTELFSRWLADGYAVVATDYIGLGTPGPHAYLDGHAEAHATVDSVRAARAVEPGLSTRWAVVGHSQGGQAAMFTAASATSYAPELDYRGGAAYAPGASAVDLMTVLGRPGLPKVLPPDMNAYAAYALLGLQAARPDFDLDSYLTPFGRDIVARARQLCLDELIAETADVNVSDMLARPLDDGEFPVLAHPLMDIPTTGYDRPLLIAQGAVDADVPAPMVWNLEAQLVGQGTRVEMRNYPGDDHESLLATAAPDVDGFLAQVLR</sequence>
<feature type="signal peptide" evidence="1">
    <location>
        <begin position="1"/>
        <end position="25"/>
    </location>
</feature>
<dbReference type="RefSeq" id="WP_213559275.1">
    <property type="nucleotide sequence ID" value="NZ_JBHZDI010000111.1"/>
</dbReference>
<evidence type="ECO:0000313" key="2">
    <source>
        <dbReference type="EMBL" id="QVI23203.1"/>
    </source>
</evidence>
<dbReference type="PIRSF" id="PIRSF029171">
    <property type="entry name" value="Esterase_LipA"/>
    <property type="match status" value="1"/>
</dbReference>
<gene>
    <name evidence="2" type="ORF">KHQ06_10005</name>
</gene>
<protein>
    <submittedName>
        <fullName evidence="2">Lipase</fullName>
    </submittedName>
</protein>
<accession>A0ABX8CTI1</accession>
<organism evidence="2 3">
    <name type="scientific">Nocardia tengchongensis</name>
    <dbReference type="NCBI Taxonomy" id="2055889"/>
    <lineage>
        <taxon>Bacteria</taxon>
        <taxon>Bacillati</taxon>
        <taxon>Actinomycetota</taxon>
        <taxon>Actinomycetes</taxon>
        <taxon>Mycobacteriales</taxon>
        <taxon>Nocardiaceae</taxon>
        <taxon>Nocardia</taxon>
    </lineage>
</organism>
<reference evidence="2 3" key="1">
    <citation type="submission" date="2021-04" db="EMBL/GenBank/DDBJ databases">
        <title>Nocardia tengchongensis.</title>
        <authorList>
            <person name="Zhuang k."/>
            <person name="Ran Y."/>
            <person name="Li W."/>
        </authorList>
    </citation>
    <scope>NUCLEOTIDE SEQUENCE [LARGE SCALE GENOMIC DNA]</scope>
    <source>
        <strain evidence="2 3">CFH S0057</strain>
    </source>
</reference>
<dbReference type="SUPFAM" id="SSF53474">
    <property type="entry name" value="alpha/beta-Hydrolases"/>
    <property type="match status" value="1"/>
</dbReference>
<dbReference type="InterPro" id="IPR029058">
    <property type="entry name" value="AB_hydrolase_fold"/>
</dbReference>
<dbReference type="Gene3D" id="1.10.260.130">
    <property type="match status" value="1"/>
</dbReference>
<feature type="chain" id="PRO_5047034828" evidence="1">
    <location>
        <begin position="26"/>
        <end position="378"/>
    </location>
</feature>
<keyword evidence="3" id="KW-1185">Reference proteome</keyword>
<proteinExistence type="predicted"/>
<dbReference type="Gene3D" id="3.40.50.1820">
    <property type="entry name" value="alpha/beta hydrolase"/>
    <property type="match status" value="1"/>
</dbReference>
<evidence type="ECO:0000313" key="3">
    <source>
        <dbReference type="Proteomes" id="UP000683310"/>
    </source>
</evidence>
<dbReference type="EMBL" id="CP074371">
    <property type="protein sequence ID" value="QVI23203.1"/>
    <property type="molecule type" value="Genomic_DNA"/>
</dbReference>
<dbReference type="InterPro" id="IPR005152">
    <property type="entry name" value="Lipase_secreted"/>
</dbReference>
<dbReference type="PANTHER" id="PTHR34853">
    <property type="match status" value="1"/>
</dbReference>
<dbReference type="Proteomes" id="UP000683310">
    <property type="component" value="Chromosome"/>
</dbReference>
<keyword evidence="1" id="KW-0732">Signal</keyword>
<evidence type="ECO:0000256" key="1">
    <source>
        <dbReference type="SAM" id="SignalP"/>
    </source>
</evidence>
<dbReference type="PANTHER" id="PTHR34853:SF1">
    <property type="entry name" value="LIPASE 5"/>
    <property type="match status" value="1"/>
</dbReference>
<name>A0ABX8CTI1_9NOCA</name>
<dbReference type="Pfam" id="PF03583">
    <property type="entry name" value="LIP"/>
    <property type="match status" value="1"/>
</dbReference>